<dbReference type="PANTHER" id="PTHR37042:SF4">
    <property type="entry name" value="OUTER MEMBRANE PROTEIN RV1973"/>
    <property type="match status" value="1"/>
</dbReference>
<keyword evidence="7" id="KW-1185">Reference proteome</keyword>
<evidence type="ECO:0008006" key="8">
    <source>
        <dbReference type="Google" id="ProtNLM"/>
    </source>
</evidence>
<feature type="compositionally biased region" description="Low complexity" evidence="4">
    <location>
        <begin position="64"/>
        <end position="90"/>
    </location>
</feature>
<dbReference type="Proteomes" id="UP000465866">
    <property type="component" value="Chromosome"/>
</dbReference>
<keyword evidence="2 5" id="KW-0472">Membrane</keyword>
<keyword evidence="3" id="KW-0175">Coiled coil</keyword>
<name>A0A7I7KVJ3_9MYCO</name>
<accession>A0A7I7KVJ3</accession>
<dbReference type="AlphaFoldDB" id="A0A7I7KVJ3"/>
<feature type="coiled-coil region" evidence="3">
    <location>
        <begin position="14"/>
        <end position="48"/>
    </location>
</feature>
<gene>
    <name evidence="6" type="ORF">MCOO_16260</name>
</gene>
<protein>
    <recommendedName>
        <fullName evidence="8">Mce associated membrane protein</fullName>
    </recommendedName>
</protein>
<feature type="region of interest" description="Disordered" evidence="4">
    <location>
        <begin position="53"/>
        <end position="106"/>
    </location>
</feature>
<keyword evidence="5" id="KW-0812">Transmembrane</keyword>
<reference evidence="6 7" key="1">
    <citation type="journal article" date="2019" name="Emerg. Microbes Infect.">
        <title>Comprehensive subspecies identification of 175 nontuberculous mycobacteria species based on 7547 genomic profiles.</title>
        <authorList>
            <person name="Matsumoto Y."/>
            <person name="Kinjo T."/>
            <person name="Motooka D."/>
            <person name="Nabeya D."/>
            <person name="Jung N."/>
            <person name="Uechi K."/>
            <person name="Horii T."/>
            <person name="Iida T."/>
            <person name="Fujita J."/>
            <person name="Nakamura S."/>
        </authorList>
    </citation>
    <scope>NUCLEOTIDE SEQUENCE [LARGE SCALE GENOMIC DNA]</scope>
    <source>
        <strain evidence="6 7">JCM 12404</strain>
    </source>
</reference>
<sequence>MVEAGKPQDSAKAKLDAIALAEQAEAEAAEAEALAAAARARARAIQLRREAESLAAGEADEPGEAAGTPAVAEAADATEPTDSAEAAEPPETAEPPDAEEPTATEAATVRRWRVSLAVLAAATTIVAICALLGASGWMAWHHHNVVRQRQQSAAFAAAARQGIVNLTSLDFKKSKEDVQRIVDSATGEFKDQFQKTADDFASVVKDTKAVAEGTVAASAVESTSQDSAVVLVLANERVTNAAGAKDQPRTFRFRVSVVRDGDQLKLSKVEFVL</sequence>
<dbReference type="PANTHER" id="PTHR37042">
    <property type="entry name" value="OUTER MEMBRANE PROTEIN RV1973"/>
    <property type="match status" value="1"/>
</dbReference>
<evidence type="ECO:0000256" key="1">
    <source>
        <dbReference type="ARBA" id="ARBA00004370"/>
    </source>
</evidence>
<organism evidence="6 7">
    <name type="scientific">Mycobacterium cookii</name>
    <dbReference type="NCBI Taxonomy" id="1775"/>
    <lineage>
        <taxon>Bacteria</taxon>
        <taxon>Bacillati</taxon>
        <taxon>Actinomycetota</taxon>
        <taxon>Actinomycetes</taxon>
        <taxon>Mycobacteriales</taxon>
        <taxon>Mycobacteriaceae</taxon>
        <taxon>Mycobacterium</taxon>
    </lineage>
</organism>
<evidence type="ECO:0000313" key="6">
    <source>
        <dbReference type="EMBL" id="BBX45611.1"/>
    </source>
</evidence>
<evidence type="ECO:0000256" key="5">
    <source>
        <dbReference type="SAM" id="Phobius"/>
    </source>
</evidence>
<evidence type="ECO:0000256" key="2">
    <source>
        <dbReference type="ARBA" id="ARBA00023136"/>
    </source>
</evidence>
<comment type="subcellular location">
    <subcellularLocation>
        <location evidence="1">Membrane</location>
    </subcellularLocation>
</comment>
<evidence type="ECO:0000256" key="3">
    <source>
        <dbReference type="SAM" id="Coils"/>
    </source>
</evidence>
<evidence type="ECO:0000313" key="7">
    <source>
        <dbReference type="Proteomes" id="UP000465866"/>
    </source>
</evidence>
<evidence type="ECO:0000256" key="4">
    <source>
        <dbReference type="SAM" id="MobiDB-lite"/>
    </source>
</evidence>
<proteinExistence type="predicted"/>
<feature type="transmembrane region" description="Helical" evidence="5">
    <location>
        <begin position="116"/>
        <end position="140"/>
    </location>
</feature>
<dbReference type="EMBL" id="AP022569">
    <property type="protein sequence ID" value="BBX45611.1"/>
    <property type="molecule type" value="Genomic_DNA"/>
</dbReference>
<dbReference type="KEGG" id="mcoo:MCOO_16260"/>
<dbReference type="GO" id="GO:0016020">
    <property type="term" value="C:membrane"/>
    <property type="evidence" value="ECO:0007669"/>
    <property type="project" value="UniProtKB-SubCell"/>
</dbReference>
<keyword evidence="5" id="KW-1133">Transmembrane helix</keyword>
<dbReference type="RefSeq" id="WP_163775879.1">
    <property type="nucleotide sequence ID" value="NZ_AP022569.1"/>
</dbReference>